<feature type="compositionally biased region" description="Acidic residues" evidence="1">
    <location>
        <begin position="19"/>
        <end position="28"/>
    </location>
</feature>
<name>A0AA39SYS4_ACESA</name>
<comment type="caution">
    <text evidence="2">The sequence shown here is derived from an EMBL/GenBank/DDBJ whole genome shotgun (WGS) entry which is preliminary data.</text>
</comment>
<proteinExistence type="predicted"/>
<dbReference type="AlphaFoldDB" id="A0AA39SYS4"/>
<evidence type="ECO:0000313" key="3">
    <source>
        <dbReference type="Proteomes" id="UP001168877"/>
    </source>
</evidence>
<feature type="compositionally biased region" description="Acidic residues" evidence="1">
    <location>
        <begin position="1"/>
        <end position="11"/>
    </location>
</feature>
<dbReference type="EMBL" id="JAUESC010000004">
    <property type="protein sequence ID" value="KAK0598455.1"/>
    <property type="molecule type" value="Genomic_DNA"/>
</dbReference>
<gene>
    <name evidence="2" type="ORF">LWI29_034851</name>
</gene>
<reference evidence="2" key="1">
    <citation type="journal article" date="2022" name="Plant J.">
        <title>Strategies of tolerance reflected in two North American maple genomes.</title>
        <authorList>
            <person name="McEvoy S.L."/>
            <person name="Sezen U.U."/>
            <person name="Trouern-Trend A."/>
            <person name="McMahon S.M."/>
            <person name="Schaberg P.G."/>
            <person name="Yang J."/>
            <person name="Wegrzyn J.L."/>
            <person name="Swenson N.G."/>
        </authorList>
    </citation>
    <scope>NUCLEOTIDE SEQUENCE</scope>
    <source>
        <strain evidence="2">NS2018</strain>
    </source>
</reference>
<dbReference type="Proteomes" id="UP001168877">
    <property type="component" value="Unassembled WGS sequence"/>
</dbReference>
<evidence type="ECO:0000313" key="2">
    <source>
        <dbReference type="EMBL" id="KAK0598455.1"/>
    </source>
</evidence>
<sequence>MRHIDDEESDGDEMRIGMEDLDDEDDPYYNEQNLEGDANAEVQGSSLDDILVMLRAMDIFHDWSHYRSSIVGNKCSHPHRNICTPIAIMGRTAQPEEVGVVAFVVVEEEEGLKRFLYCSLEDLGR</sequence>
<feature type="region of interest" description="Disordered" evidence="1">
    <location>
        <begin position="1"/>
        <end position="40"/>
    </location>
</feature>
<keyword evidence="3" id="KW-1185">Reference proteome</keyword>
<reference evidence="2" key="2">
    <citation type="submission" date="2023-06" db="EMBL/GenBank/DDBJ databases">
        <authorList>
            <person name="Swenson N.G."/>
            <person name="Wegrzyn J.L."/>
            <person name="Mcevoy S.L."/>
        </authorList>
    </citation>
    <scope>NUCLEOTIDE SEQUENCE</scope>
    <source>
        <strain evidence="2">NS2018</strain>
        <tissue evidence="2">Leaf</tissue>
    </source>
</reference>
<accession>A0AA39SYS4</accession>
<organism evidence="2 3">
    <name type="scientific">Acer saccharum</name>
    <name type="common">Sugar maple</name>
    <dbReference type="NCBI Taxonomy" id="4024"/>
    <lineage>
        <taxon>Eukaryota</taxon>
        <taxon>Viridiplantae</taxon>
        <taxon>Streptophyta</taxon>
        <taxon>Embryophyta</taxon>
        <taxon>Tracheophyta</taxon>
        <taxon>Spermatophyta</taxon>
        <taxon>Magnoliopsida</taxon>
        <taxon>eudicotyledons</taxon>
        <taxon>Gunneridae</taxon>
        <taxon>Pentapetalae</taxon>
        <taxon>rosids</taxon>
        <taxon>malvids</taxon>
        <taxon>Sapindales</taxon>
        <taxon>Sapindaceae</taxon>
        <taxon>Hippocastanoideae</taxon>
        <taxon>Acereae</taxon>
        <taxon>Acer</taxon>
    </lineage>
</organism>
<evidence type="ECO:0000256" key="1">
    <source>
        <dbReference type="SAM" id="MobiDB-lite"/>
    </source>
</evidence>
<protein>
    <submittedName>
        <fullName evidence="2">Uncharacterized protein</fullName>
    </submittedName>
</protein>